<sequence length="62" mass="6255">CIRSDAGPLAIFIPNSPAMPNTANADTAASKTLLLSTATKAAMSAVTEHPVAVIFCISATPL</sequence>
<dbReference type="EMBL" id="LXQA011189137">
    <property type="protein sequence ID" value="MCI88291.1"/>
    <property type="molecule type" value="Genomic_DNA"/>
</dbReference>
<feature type="non-terminal residue" evidence="1">
    <location>
        <position position="1"/>
    </location>
</feature>
<evidence type="ECO:0000313" key="2">
    <source>
        <dbReference type="Proteomes" id="UP000265520"/>
    </source>
</evidence>
<evidence type="ECO:0000313" key="1">
    <source>
        <dbReference type="EMBL" id="MCI88291.1"/>
    </source>
</evidence>
<reference evidence="1 2" key="1">
    <citation type="journal article" date="2018" name="Front. Plant Sci.">
        <title>Red Clover (Trifolium pratense) and Zigzag Clover (T. medium) - A Picture of Genomic Similarities and Differences.</title>
        <authorList>
            <person name="Dluhosova J."/>
            <person name="Istvanek J."/>
            <person name="Nedelnik J."/>
            <person name="Repkova J."/>
        </authorList>
    </citation>
    <scope>NUCLEOTIDE SEQUENCE [LARGE SCALE GENOMIC DNA]</scope>
    <source>
        <strain evidence="2">cv. 10/8</strain>
        <tissue evidence="1">Leaf</tissue>
    </source>
</reference>
<proteinExistence type="predicted"/>
<comment type="caution">
    <text evidence="1">The sequence shown here is derived from an EMBL/GenBank/DDBJ whole genome shotgun (WGS) entry which is preliminary data.</text>
</comment>
<dbReference type="Proteomes" id="UP000265520">
    <property type="component" value="Unassembled WGS sequence"/>
</dbReference>
<keyword evidence="2" id="KW-1185">Reference proteome</keyword>
<accession>A0A392VMT1</accession>
<dbReference type="AlphaFoldDB" id="A0A392VMT1"/>
<protein>
    <submittedName>
        <fullName evidence="1">Uncharacterized protein</fullName>
    </submittedName>
</protein>
<name>A0A392VMT1_9FABA</name>
<organism evidence="1 2">
    <name type="scientific">Trifolium medium</name>
    <dbReference type="NCBI Taxonomy" id="97028"/>
    <lineage>
        <taxon>Eukaryota</taxon>
        <taxon>Viridiplantae</taxon>
        <taxon>Streptophyta</taxon>
        <taxon>Embryophyta</taxon>
        <taxon>Tracheophyta</taxon>
        <taxon>Spermatophyta</taxon>
        <taxon>Magnoliopsida</taxon>
        <taxon>eudicotyledons</taxon>
        <taxon>Gunneridae</taxon>
        <taxon>Pentapetalae</taxon>
        <taxon>rosids</taxon>
        <taxon>fabids</taxon>
        <taxon>Fabales</taxon>
        <taxon>Fabaceae</taxon>
        <taxon>Papilionoideae</taxon>
        <taxon>50 kb inversion clade</taxon>
        <taxon>NPAAA clade</taxon>
        <taxon>Hologalegina</taxon>
        <taxon>IRL clade</taxon>
        <taxon>Trifolieae</taxon>
        <taxon>Trifolium</taxon>
    </lineage>
</organism>